<organism evidence="1 2">
    <name type="scientific">Exidia glandulosa HHB12029</name>
    <dbReference type="NCBI Taxonomy" id="1314781"/>
    <lineage>
        <taxon>Eukaryota</taxon>
        <taxon>Fungi</taxon>
        <taxon>Dikarya</taxon>
        <taxon>Basidiomycota</taxon>
        <taxon>Agaricomycotina</taxon>
        <taxon>Agaricomycetes</taxon>
        <taxon>Auriculariales</taxon>
        <taxon>Exidiaceae</taxon>
        <taxon>Exidia</taxon>
    </lineage>
</organism>
<reference evidence="1 2" key="1">
    <citation type="journal article" date="2016" name="Mol. Biol. Evol.">
        <title>Comparative Genomics of Early-Diverging Mushroom-Forming Fungi Provides Insights into the Origins of Lignocellulose Decay Capabilities.</title>
        <authorList>
            <person name="Nagy L.G."/>
            <person name="Riley R."/>
            <person name="Tritt A."/>
            <person name="Adam C."/>
            <person name="Daum C."/>
            <person name="Floudas D."/>
            <person name="Sun H."/>
            <person name="Yadav J.S."/>
            <person name="Pangilinan J."/>
            <person name="Larsson K.H."/>
            <person name="Matsuura K."/>
            <person name="Barry K."/>
            <person name="Labutti K."/>
            <person name="Kuo R."/>
            <person name="Ohm R.A."/>
            <person name="Bhattacharya S.S."/>
            <person name="Shirouzu T."/>
            <person name="Yoshinaga Y."/>
            <person name="Martin F.M."/>
            <person name="Grigoriev I.V."/>
            <person name="Hibbett D.S."/>
        </authorList>
    </citation>
    <scope>NUCLEOTIDE SEQUENCE [LARGE SCALE GENOMIC DNA]</scope>
    <source>
        <strain evidence="1 2">HHB12029</strain>
    </source>
</reference>
<name>A0A166ADG4_EXIGL</name>
<protein>
    <submittedName>
        <fullName evidence="1">Uncharacterized protein</fullName>
    </submittedName>
</protein>
<proteinExistence type="predicted"/>
<evidence type="ECO:0000313" key="1">
    <source>
        <dbReference type="EMBL" id="KZV90839.1"/>
    </source>
</evidence>
<dbReference type="InParanoid" id="A0A166ADG4"/>
<evidence type="ECO:0000313" key="2">
    <source>
        <dbReference type="Proteomes" id="UP000077266"/>
    </source>
</evidence>
<dbReference type="OrthoDB" id="2789562at2759"/>
<gene>
    <name evidence="1" type="ORF">EXIGLDRAFT_719874</name>
</gene>
<keyword evidence="2" id="KW-1185">Reference proteome</keyword>
<accession>A0A166ADG4</accession>
<dbReference type="AlphaFoldDB" id="A0A166ADG4"/>
<dbReference type="Proteomes" id="UP000077266">
    <property type="component" value="Unassembled WGS sequence"/>
</dbReference>
<sequence length="154" mass="17420">MQSLTGCMTLQSLKESAEHMFAPAPTFSPPEGQAHDETLLRAFLTLGLPELSSAEDFCAVETYVRTAGRRKDDEDELPADARTSRALMFWVYPARMWGPCRETLDKTTGRLKLERHGLFMTVEQGVRVGDIVEKARQYLQVGVLKHVHVTPQWE</sequence>
<dbReference type="EMBL" id="KV426039">
    <property type="protein sequence ID" value="KZV90839.1"/>
    <property type="molecule type" value="Genomic_DNA"/>
</dbReference>